<feature type="region of interest" description="Disordered" evidence="1">
    <location>
        <begin position="1"/>
        <end position="25"/>
    </location>
</feature>
<protein>
    <submittedName>
        <fullName evidence="2">Uncharacterized protein</fullName>
    </submittedName>
</protein>
<reference evidence="3" key="1">
    <citation type="journal article" date="2019" name="IScience">
        <title>Narwhal Genome Reveals Long-Term Low Genetic Diversity despite Current Large Abundance Size.</title>
        <authorList>
            <person name="Westbury M.V."/>
            <person name="Petersen B."/>
            <person name="Garde E."/>
            <person name="Heide-Jorgensen M.P."/>
            <person name="Lorenzen E.D."/>
        </authorList>
    </citation>
    <scope>NUCLEOTIDE SEQUENCE [LARGE SCALE GENOMIC DNA]</scope>
</reference>
<dbReference type="EMBL" id="RWIC01000454">
    <property type="protein sequence ID" value="TKC43636.1"/>
    <property type="molecule type" value="Genomic_DNA"/>
</dbReference>
<proteinExistence type="predicted"/>
<dbReference type="Proteomes" id="UP000308365">
    <property type="component" value="Unassembled WGS sequence"/>
</dbReference>
<feature type="compositionally biased region" description="Polar residues" evidence="1">
    <location>
        <begin position="9"/>
        <end position="19"/>
    </location>
</feature>
<feature type="non-terminal residue" evidence="2">
    <location>
        <position position="1"/>
    </location>
</feature>
<sequence>KGGEPLQFWRNSETQSLDPGSTPHRQAEELRFAACCGPQAPSTRLPRCHGVQEEGQLCRGAEKEEPKRRPAMLGNEAKKVEGKDKSSGKNVQTKGKREQRENRLKWLTKRLKKTYLQKTEKIKMRRGQPLMKQERKKPSLINIKHPVLSVVPVSLLVQSRGIFLPTIV</sequence>
<name>A0A4U1F4V4_MONMO</name>
<organism evidence="2 3">
    <name type="scientific">Monodon monoceros</name>
    <name type="common">Narwhal</name>
    <name type="synonym">Ceratodon monodon</name>
    <dbReference type="NCBI Taxonomy" id="40151"/>
    <lineage>
        <taxon>Eukaryota</taxon>
        <taxon>Metazoa</taxon>
        <taxon>Chordata</taxon>
        <taxon>Craniata</taxon>
        <taxon>Vertebrata</taxon>
        <taxon>Euteleostomi</taxon>
        <taxon>Mammalia</taxon>
        <taxon>Eutheria</taxon>
        <taxon>Laurasiatheria</taxon>
        <taxon>Artiodactyla</taxon>
        <taxon>Whippomorpha</taxon>
        <taxon>Cetacea</taxon>
        <taxon>Odontoceti</taxon>
        <taxon>Monodontidae</taxon>
        <taxon>Monodon</taxon>
    </lineage>
</organism>
<feature type="region of interest" description="Disordered" evidence="1">
    <location>
        <begin position="57"/>
        <end position="103"/>
    </location>
</feature>
<dbReference type="AlphaFoldDB" id="A0A4U1F4V4"/>
<accession>A0A4U1F4V4</accession>
<feature type="compositionally biased region" description="Basic and acidic residues" evidence="1">
    <location>
        <begin position="76"/>
        <end position="87"/>
    </location>
</feature>
<comment type="caution">
    <text evidence="2">The sequence shown here is derived from an EMBL/GenBank/DDBJ whole genome shotgun (WGS) entry which is preliminary data.</text>
</comment>
<evidence type="ECO:0000313" key="3">
    <source>
        <dbReference type="Proteomes" id="UP000308365"/>
    </source>
</evidence>
<evidence type="ECO:0000256" key="1">
    <source>
        <dbReference type="SAM" id="MobiDB-lite"/>
    </source>
</evidence>
<evidence type="ECO:0000313" key="2">
    <source>
        <dbReference type="EMBL" id="TKC43636.1"/>
    </source>
</evidence>
<gene>
    <name evidence="2" type="ORF">EI555_018363</name>
</gene>